<feature type="domain" description="Serine/threonine specific protein phosphatases" evidence="6">
    <location>
        <begin position="91"/>
        <end position="96"/>
    </location>
</feature>
<dbReference type="Proteomes" id="UP001194580">
    <property type="component" value="Unassembled WGS sequence"/>
</dbReference>
<dbReference type="PRINTS" id="PR00114">
    <property type="entry name" value="STPHPHTASE"/>
</dbReference>
<keyword evidence="8" id="KW-1185">Reference proteome</keyword>
<protein>
    <recommendedName>
        <fullName evidence="5">Serine/threonine-protein phosphatase</fullName>
        <ecNumber evidence="5">3.1.3.16</ecNumber>
    </recommendedName>
</protein>
<keyword evidence="1" id="KW-0479">Metal-binding</keyword>
<organism evidence="7 8">
    <name type="scientific">Linnemannia exigua</name>
    <dbReference type="NCBI Taxonomy" id="604196"/>
    <lineage>
        <taxon>Eukaryota</taxon>
        <taxon>Fungi</taxon>
        <taxon>Fungi incertae sedis</taxon>
        <taxon>Mucoromycota</taxon>
        <taxon>Mortierellomycotina</taxon>
        <taxon>Mortierellomycetes</taxon>
        <taxon>Mortierellales</taxon>
        <taxon>Mortierellaceae</taxon>
        <taxon>Linnemannia</taxon>
    </lineage>
</organism>
<dbReference type="InterPro" id="IPR029052">
    <property type="entry name" value="Metallo-depent_PP-like"/>
</dbReference>
<comment type="caution">
    <text evidence="7">The sequence shown here is derived from an EMBL/GenBank/DDBJ whole genome shotgun (WGS) entry which is preliminary data.</text>
</comment>
<comment type="catalytic activity">
    <reaction evidence="4 5">
        <text>O-phospho-L-threonyl-[protein] + H2O = L-threonyl-[protein] + phosphate</text>
        <dbReference type="Rhea" id="RHEA:47004"/>
        <dbReference type="Rhea" id="RHEA-COMP:11060"/>
        <dbReference type="Rhea" id="RHEA-COMP:11605"/>
        <dbReference type="ChEBI" id="CHEBI:15377"/>
        <dbReference type="ChEBI" id="CHEBI:30013"/>
        <dbReference type="ChEBI" id="CHEBI:43474"/>
        <dbReference type="ChEBI" id="CHEBI:61977"/>
        <dbReference type="EC" id="3.1.3.16"/>
    </reaction>
</comment>
<dbReference type="Gene3D" id="3.60.21.10">
    <property type="match status" value="1"/>
</dbReference>
<gene>
    <name evidence="7" type="primary">PPG1</name>
    <name evidence="7" type="ORF">BGZ95_008309</name>
</gene>
<dbReference type="Pfam" id="PF00149">
    <property type="entry name" value="Metallophos"/>
    <property type="match status" value="1"/>
</dbReference>
<evidence type="ECO:0000256" key="5">
    <source>
        <dbReference type="RuleBase" id="RU004273"/>
    </source>
</evidence>
<keyword evidence="2 5" id="KW-0378">Hydrolase</keyword>
<keyword evidence="3" id="KW-0464">Manganese</keyword>
<dbReference type="InterPro" id="IPR006186">
    <property type="entry name" value="Ser/Thr-sp_prot-phosphatase"/>
</dbReference>
<dbReference type="AlphaFoldDB" id="A0AAD4DET2"/>
<evidence type="ECO:0000256" key="2">
    <source>
        <dbReference type="ARBA" id="ARBA00022801"/>
    </source>
</evidence>
<dbReference type="InterPro" id="IPR047129">
    <property type="entry name" value="PPA2-like"/>
</dbReference>
<evidence type="ECO:0000256" key="4">
    <source>
        <dbReference type="ARBA" id="ARBA00048336"/>
    </source>
</evidence>
<dbReference type="GO" id="GO:0046872">
    <property type="term" value="F:metal ion binding"/>
    <property type="evidence" value="ECO:0007669"/>
    <property type="project" value="UniProtKB-KW"/>
</dbReference>
<evidence type="ECO:0000256" key="1">
    <source>
        <dbReference type="ARBA" id="ARBA00022723"/>
    </source>
</evidence>
<dbReference type="EMBL" id="JAAAIL010000430">
    <property type="protein sequence ID" value="KAG0275860.1"/>
    <property type="molecule type" value="Genomic_DNA"/>
</dbReference>
<dbReference type="GO" id="GO:0004722">
    <property type="term" value="F:protein serine/threonine phosphatase activity"/>
    <property type="evidence" value="ECO:0007669"/>
    <property type="project" value="UniProtKB-EC"/>
</dbReference>
<name>A0AAD4DET2_9FUNG</name>
<evidence type="ECO:0000313" key="7">
    <source>
        <dbReference type="EMBL" id="KAG0275860.1"/>
    </source>
</evidence>
<sequence>MVLDLDACIESLFRRQLLAESVIKEICEKTKELLMSESNVVHIKAPVTVVGDIHGLYLTRGDYVDRGLYSVETISILTCLKLRYPDRVQLVRGNHESRAVTSTYGFYTECMKKYGTTDVWHYFTDLFDYLTLSVVIDNMIFCVHGGLSPSIHTIDQIKVIDRFKEIPHEGPMADLVWSDPDPGREEFAVSPRGAGYTFGSMVVEKFLHENRMDHILRAHQLCMEGFQVLFDDQLSTVWSAPNYCYRCGNLASILEIGVEGERHFNVFEAAPENERPSPAEAQRTLFSNGVPTGLFNNGNGGAGVGNGGGGVNGSNGAMTFAGGASGSNGGVDPVQYTILYFL</sequence>
<dbReference type="InterPro" id="IPR004843">
    <property type="entry name" value="Calcineurin-like_PHP"/>
</dbReference>
<evidence type="ECO:0000256" key="3">
    <source>
        <dbReference type="ARBA" id="ARBA00023211"/>
    </source>
</evidence>
<reference evidence="7" key="1">
    <citation type="journal article" date="2020" name="Fungal Divers.">
        <title>Resolving the Mortierellaceae phylogeny through synthesis of multi-gene phylogenetics and phylogenomics.</title>
        <authorList>
            <person name="Vandepol N."/>
            <person name="Liber J."/>
            <person name="Desiro A."/>
            <person name="Na H."/>
            <person name="Kennedy M."/>
            <person name="Barry K."/>
            <person name="Grigoriev I.V."/>
            <person name="Miller A.N."/>
            <person name="O'Donnell K."/>
            <person name="Stajich J.E."/>
            <person name="Bonito G."/>
        </authorList>
    </citation>
    <scope>NUCLEOTIDE SEQUENCE</scope>
    <source>
        <strain evidence="7">NRRL 28262</strain>
    </source>
</reference>
<accession>A0AAD4DET2</accession>
<dbReference type="PROSITE" id="PS00125">
    <property type="entry name" value="SER_THR_PHOSPHATASE"/>
    <property type="match status" value="1"/>
</dbReference>
<evidence type="ECO:0000259" key="6">
    <source>
        <dbReference type="PROSITE" id="PS00125"/>
    </source>
</evidence>
<proteinExistence type="inferred from homology"/>
<dbReference type="EC" id="3.1.3.16" evidence="5"/>
<dbReference type="SUPFAM" id="SSF56300">
    <property type="entry name" value="Metallo-dependent phosphatases"/>
    <property type="match status" value="1"/>
</dbReference>
<dbReference type="SMART" id="SM00156">
    <property type="entry name" value="PP2Ac"/>
    <property type="match status" value="1"/>
</dbReference>
<comment type="similarity">
    <text evidence="5">Belongs to the PPP phosphatase family.</text>
</comment>
<dbReference type="PANTHER" id="PTHR45619">
    <property type="entry name" value="SERINE/THREONINE-PROTEIN PHOSPHATASE PP2A-RELATED"/>
    <property type="match status" value="1"/>
</dbReference>
<evidence type="ECO:0000313" key="8">
    <source>
        <dbReference type="Proteomes" id="UP001194580"/>
    </source>
</evidence>